<dbReference type="Pfam" id="PF09479">
    <property type="entry name" value="Flg_new"/>
    <property type="match status" value="5"/>
</dbReference>
<dbReference type="SUPFAM" id="SSF49299">
    <property type="entry name" value="PKD domain"/>
    <property type="match status" value="1"/>
</dbReference>
<dbReference type="Proteomes" id="UP000184050">
    <property type="component" value="Unassembled WGS sequence"/>
</dbReference>
<evidence type="ECO:0000259" key="3">
    <source>
        <dbReference type="PROSITE" id="PS50825"/>
    </source>
</evidence>
<proteinExistence type="predicted"/>
<comment type="subcellular location">
    <subcellularLocation>
        <location evidence="1">Cell envelope</location>
    </subcellularLocation>
</comment>
<dbReference type="Pfam" id="PF02494">
    <property type="entry name" value="HYR"/>
    <property type="match status" value="3"/>
</dbReference>
<dbReference type="Gene3D" id="2.60.40.740">
    <property type="match status" value="4"/>
</dbReference>
<evidence type="ECO:0000313" key="5">
    <source>
        <dbReference type="Proteomes" id="UP000184050"/>
    </source>
</evidence>
<dbReference type="PROSITE" id="PS50825">
    <property type="entry name" value="HYR"/>
    <property type="match status" value="3"/>
</dbReference>
<dbReference type="InterPro" id="IPR013378">
    <property type="entry name" value="InlB-like_B-rpt"/>
</dbReference>
<dbReference type="OrthoDB" id="7794186at2"/>
<evidence type="ECO:0000256" key="1">
    <source>
        <dbReference type="ARBA" id="ARBA00004196"/>
    </source>
</evidence>
<dbReference type="Gene3D" id="2.60.40.2810">
    <property type="match status" value="1"/>
</dbReference>
<name>A0A1M6NKR3_9BACT</name>
<feature type="domain" description="HYR" evidence="3">
    <location>
        <begin position="2509"/>
        <end position="2595"/>
    </location>
</feature>
<dbReference type="NCBIfam" id="TIGR02543">
    <property type="entry name" value="List_Bact_rpt"/>
    <property type="match status" value="1"/>
</dbReference>
<dbReference type="Pfam" id="PF17963">
    <property type="entry name" value="Big_9"/>
    <property type="match status" value="2"/>
</dbReference>
<feature type="domain" description="HYR" evidence="3">
    <location>
        <begin position="3358"/>
        <end position="3444"/>
    </location>
</feature>
<dbReference type="NCBIfam" id="TIGR04131">
    <property type="entry name" value="Bac_Flav_CTERM"/>
    <property type="match status" value="1"/>
</dbReference>
<evidence type="ECO:0000313" key="4">
    <source>
        <dbReference type="EMBL" id="SHJ96358.1"/>
    </source>
</evidence>
<dbReference type="EMBL" id="FQZE01000043">
    <property type="protein sequence ID" value="SHJ96358.1"/>
    <property type="molecule type" value="Genomic_DNA"/>
</dbReference>
<dbReference type="InterPro" id="IPR035986">
    <property type="entry name" value="PKD_dom_sf"/>
</dbReference>
<organism evidence="4 5">
    <name type="scientific">Tangfeifania diversioriginum</name>
    <dbReference type="NCBI Taxonomy" id="1168035"/>
    <lineage>
        <taxon>Bacteria</taxon>
        <taxon>Pseudomonadati</taxon>
        <taxon>Bacteroidota</taxon>
        <taxon>Bacteroidia</taxon>
        <taxon>Marinilabiliales</taxon>
        <taxon>Prolixibacteraceae</taxon>
        <taxon>Tangfeifania</taxon>
    </lineage>
</organism>
<dbReference type="GO" id="GO:0030313">
    <property type="term" value="C:cell envelope"/>
    <property type="evidence" value="ECO:0007669"/>
    <property type="project" value="UniProtKB-SubCell"/>
</dbReference>
<dbReference type="InterPro" id="IPR026341">
    <property type="entry name" value="T9SS_type_B"/>
</dbReference>
<evidence type="ECO:0000256" key="2">
    <source>
        <dbReference type="ARBA" id="ARBA00022737"/>
    </source>
</evidence>
<dbReference type="Gene3D" id="2.60.40.10">
    <property type="entry name" value="Immunoglobulins"/>
    <property type="match status" value="3"/>
</dbReference>
<protein>
    <submittedName>
        <fullName evidence="4">Listeria/Bacterioides repeat-containing protein/gliding motility-associated C-terminal domain-containing protein</fullName>
    </submittedName>
</protein>
<gene>
    <name evidence="4" type="ORF">SAMN05444280_14320</name>
</gene>
<dbReference type="Pfam" id="PF13573">
    <property type="entry name" value="SprB"/>
    <property type="match status" value="7"/>
</dbReference>
<feature type="domain" description="HYR" evidence="3">
    <location>
        <begin position="3019"/>
        <end position="3105"/>
    </location>
</feature>
<dbReference type="InterPro" id="IPR013783">
    <property type="entry name" value="Ig-like_fold"/>
</dbReference>
<keyword evidence="5" id="KW-1185">Reference proteome</keyword>
<keyword evidence="2" id="KW-0677">Repeat</keyword>
<dbReference type="InterPro" id="IPR025667">
    <property type="entry name" value="SprB_repeat"/>
</dbReference>
<dbReference type="PANTHER" id="PTHR24273">
    <property type="entry name" value="FI04643P-RELATED"/>
    <property type="match status" value="1"/>
</dbReference>
<dbReference type="RefSeq" id="WP_083578349.1">
    <property type="nucleotide sequence ID" value="NZ_FQZE01000043.1"/>
</dbReference>
<reference evidence="4 5" key="1">
    <citation type="submission" date="2016-11" db="EMBL/GenBank/DDBJ databases">
        <authorList>
            <person name="Jaros S."/>
            <person name="Januszkiewicz K."/>
            <person name="Wedrychowicz H."/>
        </authorList>
    </citation>
    <scope>NUCLEOTIDE SEQUENCE [LARGE SCALE GENOMIC DNA]</scope>
    <source>
        <strain evidence="4 5">DSM 27063</strain>
    </source>
</reference>
<dbReference type="InterPro" id="IPR042229">
    <property type="entry name" value="Listeria/Bacterioides_rpt_sf"/>
</dbReference>
<dbReference type="PANTHER" id="PTHR24273:SF32">
    <property type="entry name" value="HYALIN"/>
    <property type="match status" value="1"/>
</dbReference>
<sequence>MKNLYYHQMIHFLKTEKNCLISRNNKTFLTGIILSILFSLVGQSPVLAEDNTTLTSIKDGVKISVNAGPGVLPGNTTLSVDVLTGNEKEVYTNTLAIENQVIFEQSIAYDINLLDVNGNKIQPKGEVHVSLTDLPFANTKNQVAVFHAERSGNHTEFTLTKKYPEQTKNVESQQTFLKSANRSVKPVLKSAQTNQNSIEFKTNHFSVYLIGTTKTATYNFYIDGNLTETQIVLNGEYLIEPETPTEQVGKKFTGWFVEGSSTLINFSQAVNVSSTASYTVNAGFEDIWYVYFVYNNEIVTTKEVLPSGTTDGNNIPISVTEEGKVFAHWSTSQNGPAFDFNTPITANTTLYAVLADQWEVTFDSEGGSSLLPDYVVDGQTATQPSNPSRVGYTFSHWSETAGGSAFDFNTPITADKTLYAVWSPKEVNYNVVYWQENAEDDDYTYFETAVKTGYTGTNAGYDEVSYTGFHLNSSLTDATNVEIKGDGTTIKNVYYDRNVWTFKIEVLNYYWSTYSTTQVKYGQSTATWYNAAVDDHFGYRWLTEKYGSVSYSEAPDMPNGNLTVYGKYSGDTPFTIHYKEKSTGIKIHDDFIFYADGYSTFYFTEEDGIAIEGFTVEECEGQYCSNWEPLETGRDGTIWYTRNNYTITFNTNDGNSPQISSSIPYEADISGEALPGYTEDVTTYIEDGTKYTFKGWFTSPIFAPDSKFDFTGKTMPAENFTLYAKWAPPTYMVLNHKVLEAPGTSPTSIEHIIEHGATIDVNVLEYDLPQGMQASDFIGWYWYVDGNFVLFDFAMPVYSDLELFPVWPVTTYQVSYVLNGGSGTTPHDPNDYYAGAFASVLPASGITPPTDKVFVGWENNGTIYYPNNDLEITGDMTLTAQWGDIAQETQLTYKANGGSGSDIVIDLNNNEPHTIKAANTFTRSLYNFTGWNTQANGLGDAFLPGDEIIVDNAPTIPNVLYAQWEEACEGTVSAGPDFAVCKGETINLTATPTDISDGSYNWSGPDEFTSTDQNPTRSNAQTMFSGEYTVTVNYGDNCVAEDKVYVTVNPLPTPQISGTEDVCSYSSSSYSTDSIEGNTYLWEVTGGTIDGPTTFSSVSIIWDGPGTGTVKITETNPATGCSGINTLSVTIDDIVISVEDCPNDITECADVVMENVLGKYIDWDAPDFSLGCVGSADASFYMGFGLPEAKWNCWTFNHVQRVGNNAGEVNLWQSTGDGGNPYILSPLMYIEPPLDVNIDIYAPSGDNFQWILTLVDPANSETPVGSESINGNNTTNTYTIEVPQAVQKGTYYLKFEFAGGGSNKSVVDNLYFDGILMDIEGCEGGIEFTTTGPTPGFFPAGIDTTLTYTATYTPASGDPITQTCAFNVIVEGIKAEIANYTDATCGEDNGTITIDATVYSNSPELEYSLNSGSWNSFGSGNTSATINNLAAGNYSINVRDVSLEGDCEILTPLEVTLQNIPGPTLELSNLTNVNCYGNNTGSITVTATGGTSPFAFSLNGGTAQSDGTFDGLYSGTYTVTVTDDNGCTDELTGIVVSEPDELVLTVTPTQPLCFGELGSVQLSASGGTGDYTYSGDATTGLAAGTYNYTVTDDNGCTATASADINAAPAQLVLTATPTQPLCFGELGSVQLSASGGTGDYTYSGDVTTGLAAGTYNYTVTDENGCTATASANINAAPAQLVLTVTPTQPLCFGELGSVQLSASGGTGDYTYSGDVTTGLAAGTYNYTVTDDNGCTATASADINAAPAQLVLTATPTQPLCFGELGSVQLSASGGTGDYTFSGDATTGLAAGTYNYTVTDDNGCTATASADINAAPAQLVLTATPTQPLCFGELGSVQLSASGGIGDYTYSGDATTGLAAGTYNYTVTDDNGCTATASANINAAPAQLVLTATPTQPLCFGELGSVQLSATGGTGDYTFSGDATTGLAAGTYNYTVTDDNGCTATEIVTISQPTLLTCNASQDEPVSIFGFKDGIATVTPQGGTAPYSYLWNNGDTRATADTLAAGLHKVTVTDANGCETTCNVTITQPGELYCNTKVISNVICNGEDNGVATVTAFEGVGNYTYTWENGETSDTAWALGAGTHIVTVEDANGATTTCDVTITEPNALEMELTERKNITCNGDDNGSIDISVNGGTTPYSFAWTKDGDAYATSENITDLAPGTYAVTVTDANGCTDELSGIVIEEPDEVTLTTSFTNVSCFGEADGTIDASASPQDAVVTVDGQPYDATTAYGPGTYTVRAQIDGGNDGDICFVEETITISEPDELTVSGIPTHVTCYNDLNGSIEVSNSHGSTVVITDEQNNNVTANNGNYGPGIYTLTATAPNGNNDGVCSTSIDVEIDYLDKEPPALAGNIPPEETEMNLCFENIPQGPTEGEIAALFTDEYTEAVNVTKSGTPSGDDCSWTVTYTYIIEDDCGNEAEPVEITYSGGDTEAPEITLPTADLTMECFDEATVDAWIATASATDNCSGDVEVSASYNAPETNCEQTVTVTFTATDDCGNTATATKDFIVDDTTTPTIICPTDITAVAEEGQTSVYVTIPLPTVSDNCGIDTVYNNYTWENDASGTYELGTTTVEYIVVDDCGNADTCTFTVTVQDEEAPEINCPENITVECIDEVPAAYLTFAGFIADGGSASDNNEIDESSFTLQSETSNSETCPEVITRTYQVADNEGNSSTCSQQIIVDDVTPPEFVEALPTNITVECDEIPDPTVLTATDNCSDVTVGFSETSSQQSLCDNYTITRTWSVTDDCDNTTTHTQTITVVDTSAPVIVEEGMADLTVECAADFEADLNAWLESNAGAVANDNCSEVFWTHDFNMENLSDGCGMTGSMTVTFTAWDQCENSSSVTAEFTIEDTTAPDITVQAADQTVECDGAGNGAALDAWLASNGGAAATDNCGEVTWTHDFVALSDDCGATGSTTVTFTATDDCGNFSETTATFTIEDTTLPEITLPEADLAMECFDEANVDAWIATASATDNCSGDVEVSASYNAPETNCEQTVTVTFTATDDCGNTATATKDFIVDDTTTPTIICPTDITAVADEGQTSVYVTIPLPTVSDNCGIDTVYNNYTWENDASGTYELGTTTVEYIVVDDCGNADTCTFTVTVQDEEAPEINCPENITVECIDEVPAAYLTFAGFIADGGSASDNNEIDESSFTLLSETSNGETCPEVITRTYQIADNEGNSSTCSQQIIVDDVTPPEFVEALPASITVECDEIPEPAVLTATDNCSDVTVGFSETSSQQSLCDNYTITRTWSVTDDCDNTTSHTQTITVEDNSAPEFVCNDYTVYLDENGEYVLNPDDIENMITNITDNCTPSGNITIDAFPRSFECAHVGQDVTVTITVSDDCGNTATCEPSITVLDTISPVLTCPENIVVTADAGVCESEVTVSAPILMTDNCSATTVINDYSNTADASGLYPTGITVVNWILTDASGNTAECSMTVTVLAPPVAEDDVVTTQQNTPISIDILANDSDCNNNIDPGSVTVISDPENGSYMVNSETGTVEFSPDENFSGTDVFTYSVCNADGLCDTANVTITVTSDNNPPVAENDVLTITDCSSVTIEVMQNDSDPDGDELTAPAILTDVTSGELTVNEDGTLEYLPELGFEGEVTFTYEICDIPESGEPLCDQAEVTITVIQPDQQLSCMIEVVFPVSEAGNDAEAEVIVSGGWGDYTYEWSDGQTTAVATGLSPGDYFVIVTDAEGCATGCEITIEEYDEGEPGDDDQQQACEFFIPEGFSPNDDGINDYFIIECMEQYPNATIEVYTRWGVMVYEKENYGNTDLMGSTEAWWNGRSDNKMTVGKEKLPPGTYFYILHLNDGSDPITGSVFLNR</sequence>
<dbReference type="STRING" id="1168035.SAMN05444280_14320"/>
<dbReference type="Gene3D" id="2.60.40.3440">
    <property type="match status" value="1"/>
</dbReference>
<dbReference type="Pfam" id="PF13585">
    <property type="entry name" value="CHU_C"/>
    <property type="match status" value="1"/>
</dbReference>
<dbReference type="Gene3D" id="2.60.40.4270">
    <property type="entry name" value="Listeria-Bacteroides repeat domain"/>
    <property type="match status" value="3"/>
</dbReference>
<accession>A0A1M6NKR3</accession>
<dbReference type="InterPro" id="IPR003410">
    <property type="entry name" value="HYR_dom"/>
</dbReference>